<dbReference type="RefSeq" id="WP_074571927.1">
    <property type="nucleotide sequence ID" value="NZ_FNJQ01000009.1"/>
</dbReference>
<organism evidence="2 3">
    <name type="scientific">Selenomonas ruminantium</name>
    <dbReference type="NCBI Taxonomy" id="971"/>
    <lineage>
        <taxon>Bacteria</taxon>
        <taxon>Bacillati</taxon>
        <taxon>Bacillota</taxon>
        <taxon>Negativicutes</taxon>
        <taxon>Selenomonadales</taxon>
        <taxon>Selenomonadaceae</taxon>
        <taxon>Selenomonas</taxon>
    </lineage>
</organism>
<dbReference type="Proteomes" id="UP000182412">
    <property type="component" value="Unassembled WGS sequence"/>
</dbReference>
<name>A0A1H0QT28_SELRU</name>
<gene>
    <name evidence="2" type="ORF">SAMN05216366_10950</name>
</gene>
<proteinExistence type="predicted"/>
<dbReference type="AlphaFoldDB" id="A0A1H0QT28"/>
<dbReference type="OrthoDB" id="9881944at2"/>
<dbReference type="EMBL" id="FNJQ01000009">
    <property type="protein sequence ID" value="SDP20462.1"/>
    <property type="molecule type" value="Genomic_DNA"/>
</dbReference>
<accession>A0A1H0QT28</accession>
<sequence>MKKKALGITLTLAMGLSAQFVQVDSLMTGNMSQAVGMQQAEAGIMNGFAGSIDKMKHKVVSDAKKEAKAAVKKALNVDMNGMNDHIRAMKAHLELATHFTAGAQYKLEEAAGLQNNSHFNELGNISNVSRSNFSDLGSAYRYASIPGVDSNIGNMIETRLNSQDEQAKKKTLERLSWAKEDRSMANWYKALALRDAVFVVKEAAKGIAQAGKSGSYQDVLNTLKHYKSVADDTQSICKNLGSKTGDMDKALKKVDANNNIKAPSKERQKQIANSIMPE</sequence>
<evidence type="ECO:0000256" key="1">
    <source>
        <dbReference type="SAM" id="SignalP"/>
    </source>
</evidence>
<feature type="signal peptide" evidence="1">
    <location>
        <begin position="1"/>
        <end position="23"/>
    </location>
</feature>
<evidence type="ECO:0000313" key="2">
    <source>
        <dbReference type="EMBL" id="SDP20462.1"/>
    </source>
</evidence>
<reference evidence="2 3" key="1">
    <citation type="submission" date="2016-10" db="EMBL/GenBank/DDBJ databases">
        <authorList>
            <person name="de Groot N.N."/>
        </authorList>
    </citation>
    <scope>NUCLEOTIDE SEQUENCE [LARGE SCALE GENOMIC DNA]</scope>
    <source>
        <strain evidence="2 3">S137</strain>
    </source>
</reference>
<keyword evidence="1" id="KW-0732">Signal</keyword>
<evidence type="ECO:0000313" key="3">
    <source>
        <dbReference type="Proteomes" id="UP000182412"/>
    </source>
</evidence>
<protein>
    <submittedName>
        <fullName evidence="2">Uncharacterized protein</fullName>
    </submittedName>
</protein>
<feature type="chain" id="PRO_5010377489" evidence="1">
    <location>
        <begin position="24"/>
        <end position="278"/>
    </location>
</feature>